<organism evidence="3 4">
    <name type="scientific">Thalassospira marina</name>
    <dbReference type="NCBI Taxonomy" id="2048283"/>
    <lineage>
        <taxon>Bacteria</taxon>
        <taxon>Pseudomonadati</taxon>
        <taxon>Pseudomonadota</taxon>
        <taxon>Alphaproteobacteria</taxon>
        <taxon>Rhodospirillales</taxon>
        <taxon>Thalassospiraceae</taxon>
        <taxon>Thalassospira</taxon>
    </lineage>
</organism>
<name>A0ABM6QFD5_9PROT</name>
<proteinExistence type="predicted"/>
<feature type="transmembrane region" description="Helical" evidence="1">
    <location>
        <begin position="77"/>
        <end position="94"/>
    </location>
</feature>
<geneLocation type="plasmid" evidence="4">
    <name>pcsc3h3</name>
</geneLocation>
<dbReference type="InterPro" id="IPR009936">
    <property type="entry name" value="DUF1468"/>
</dbReference>
<sequence>MRIDDRLTGLIFAVLGGGVIILAQQLPAVPGTTFGPNLMPTLIGIAMLVLALKILVTGFRAANNGPIIDLSAWRGRTRGIIAAIWTMAGVLVAIYALPVIGFPLLGLVYTIVLMLLMQIRPVIAVPVALFVILGLQYVFAQILYVPLSAGPFPLPW</sequence>
<dbReference type="Pfam" id="PF07331">
    <property type="entry name" value="TctB"/>
    <property type="match status" value="1"/>
</dbReference>
<evidence type="ECO:0000256" key="1">
    <source>
        <dbReference type="SAM" id="Phobius"/>
    </source>
</evidence>
<accession>A0ABM6QFD5</accession>
<feature type="domain" description="DUF1468" evidence="2">
    <location>
        <begin position="7"/>
        <end position="147"/>
    </location>
</feature>
<keyword evidence="1" id="KW-0812">Transmembrane</keyword>
<keyword evidence="1" id="KW-1133">Transmembrane helix</keyword>
<evidence type="ECO:0000259" key="2">
    <source>
        <dbReference type="Pfam" id="PF07331"/>
    </source>
</evidence>
<keyword evidence="1" id="KW-0472">Membrane</keyword>
<keyword evidence="4" id="KW-1185">Reference proteome</keyword>
<dbReference type="RefSeq" id="WP_101286387.1">
    <property type="nucleotide sequence ID" value="NZ_CP024200.1"/>
</dbReference>
<feature type="transmembrane region" description="Helical" evidence="1">
    <location>
        <begin position="7"/>
        <end position="26"/>
    </location>
</feature>
<feature type="transmembrane region" description="Helical" evidence="1">
    <location>
        <begin position="100"/>
        <end position="116"/>
    </location>
</feature>
<dbReference type="EMBL" id="CP024200">
    <property type="protein sequence ID" value="AUG55312.1"/>
    <property type="molecule type" value="Genomic_DNA"/>
</dbReference>
<feature type="transmembrane region" description="Helical" evidence="1">
    <location>
        <begin position="38"/>
        <end position="56"/>
    </location>
</feature>
<reference evidence="3 4" key="1">
    <citation type="submission" date="2017-10" db="EMBL/GenBank/DDBJ databases">
        <title>Biodiversity and function of Thalassospira species in the particle-attached aromatic-hydrocarbon-degrading consortia from the surface seawater of the China South Sea.</title>
        <authorList>
            <person name="Dong C."/>
            <person name="Liu R."/>
            <person name="Shao Z."/>
        </authorList>
    </citation>
    <scope>NUCLEOTIDE SEQUENCE [LARGE SCALE GENOMIC DNA]</scope>
    <source>
        <strain evidence="3 4">CSC3H3</strain>
        <plasmid evidence="4">pcsc3h3</plasmid>
    </source>
</reference>
<evidence type="ECO:0000313" key="3">
    <source>
        <dbReference type="EMBL" id="AUG55312.1"/>
    </source>
</evidence>
<gene>
    <name evidence="3" type="ORF">CSC3H3_20765</name>
</gene>
<evidence type="ECO:0000313" key="4">
    <source>
        <dbReference type="Proteomes" id="UP000233458"/>
    </source>
</evidence>
<dbReference type="Proteomes" id="UP000233458">
    <property type="component" value="Plasmid pCSC3H3"/>
</dbReference>
<keyword evidence="3" id="KW-0614">Plasmid</keyword>
<feature type="transmembrane region" description="Helical" evidence="1">
    <location>
        <begin position="123"/>
        <end position="147"/>
    </location>
</feature>
<protein>
    <recommendedName>
        <fullName evidence="2">DUF1468 domain-containing protein</fullName>
    </recommendedName>
</protein>